<dbReference type="SMART" id="SM00401">
    <property type="entry name" value="ZnF_GATA"/>
    <property type="match status" value="1"/>
</dbReference>
<keyword evidence="3 9" id="KW-0863">Zinc-finger</keyword>
<dbReference type="PROSITE" id="PS50114">
    <property type="entry name" value="GATA_ZN_FINGER_2"/>
    <property type="match status" value="1"/>
</dbReference>
<dbReference type="GO" id="GO:0000981">
    <property type="term" value="F:DNA-binding transcription factor activity, RNA polymerase II-specific"/>
    <property type="evidence" value="ECO:0007669"/>
    <property type="project" value="TreeGrafter"/>
</dbReference>
<dbReference type="Proteomes" id="UP000281245">
    <property type="component" value="Unassembled WGS sequence"/>
</dbReference>
<evidence type="ECO:0000256" key="1">
    <source>
        <dbReference type="ARBA" id="ARBA00004123"/>
    </source>
</evidence>
<organism evidence="12 13">
    <name type="scientific">Hortaea werneckii</name>
    <name type="common">Black yeast</name>
    <name type="synonym">Cladosporium werneckii</name>
    <dbReference type="NCBI Taxonomy" id="91943"/>
    <lineage>
        <taxon>Eukaryota</taxon>
        <taxon>Fungi</taxon>
        <taxon>Dikarya</taxon>
        <taxon>Ascomycota</taxon>
        <taxon>Pezizomycotina</taxon>
        <taxon>Dothideomycetes</taxon>
        <taxon>Dothideomycetidae</taxon>
        <taxon>Mycosphaerellales</taxon>
        <taxon>Teratosphaeriaceae</taxon>
        <taxon>Hortaea</taxon>
    </lineage>
</organism>
<keyword evidence="8" id="KW-0539">Nucleus</keyword>
<feature type="region of interest" description="Disordered" evidence="10">
    <location>
        <begin position="61"/>
        <end position="109"/>
    </location>
</feature>
<evidence type="ECO:0000313" key="13">
    <source>
        <dbReference type="Proteomes" id="UP000281245"/>
    </source>
</evidence>
<feature type="compositionally biased region" description="Polar residues" evidence="10">
    <location>
        <begin position="287"/>
        <end position="301"/>
    </location>
</feature>
<keyword evidence="6" id="KW-0534">Nitrate assimilation</keyword>
<feature type="region of interest" description="Disordered" evidence="10">
    <location>
        <begin position="205"/>
        <end position="301"/>
    </location>
</feature>
<evidence type="ECO:0000259" key="11">
    <source>
        <dbReference type="PROSITE" id="PS50114"/>
    </source>
</evidence>
<feature type="region of interest" description="Disordered" evidence="10">
    <location>
        <begin position="325"/>
        <end position="345"/>
    </location>
</feature>
<dbReference type="SUPFAM" id="SSF57716">
    <property type="entry name" value="Glucocorticoid receptor-like (DNA-binding domain)"/>
    <property type="match status" value="1"/>
</dbReference>
<feature type="compositionally biased region" description="Basic and acidic residues" evidence="10">
    <location>
        <begin position="384"/>
        <end position="425"/>
    </location>
</feature>
<evidence type="ECO:0000256" key="9">
    <source>
        <dbReference type="PROSITE-ProRule" id="PRU00094"/>
    </source>
</evidence>
<feature type="compositionally biased region" description="Low complexity" evidence="10">
    <location>
        <begin position="88"/>
        <end position="109"/>
    </location>
</feature>
<evidence type="ECO:0000256" key="4">
    <source>
        <dbReference type="ARBA" id="ARBA00022833"/>
    </source>
</evidence>
<comment type="caution">
    <text evidence="12">The sequence shown here is derived from an EMBL/GenBank/DDBJ whole genome shotgun (WGS) entry which is preliminary data.</text>
</comment>
<feature type="compositionally biased region" description="Basic and acidic residues" evidence="10">
    <location>
        <begin position="438"/>
        <end position="460"/>
    </location>
</feature>
<dbReference type="InterPro" id="IPR056998">
    <property type="entry name" value="Asd-4/GZF3_helical"/>
</dbReference>
<dbReference type="GO" id="GO:0000122">
    <property type="term" value="P:negative regulation of transcription by RNA polymerase II"/>
    <property type="evidence" value="ECO:0007669"/>
    <property type="project" value="TreeGrafter"/>
</dbReference>
<name>A0A3M6W7G9_HORWE</name>
<dbReference type="PANTHER" id="PTHR10071:SF281">
    <property type="entry name" value="BOX A-BINDING FACTOR-RELATED"/>
    <property type="match status" value="1"/>
</dbReference>
<dbReference type="Gene3D" id="3.30.50.10">
    <property type="entry name" value="Erythroid Transcription Factor GATA-1, subunit A"/>
    <property type="match status" value="1"/>
</dbReference>
<dbReference type="FunFam" id="3.30.50.10:FF:000007">
    <property type="entry name" value="Nitrogen regulatory AreA, N-terminal"/>
    <property type="match status" value="1"/>
</dbReference>
<dbReference type="InterPro" id="IPR013088">
    <property type="entry name" value="Znf_NHR/GATA"/>
</dbReference>
<evidence type="ECO:0000256" key="10">
    <source>
        <dbReference type="SAM" id="MobiDB-lite"/>
    </source>
</evidence>
<dbReference type="CDD" id="cd00202">
    <property type="entry name" value="ZnF_GATA"/>
    <property type="match status" value="1"/>
</dbReference>
<gene>
    <name evidence="12" type="ORF">D0869_12728</name>
</gene>
<keyword evidence="4" id="KW-0862">Zinc</keyword>
<dbReference type="Gene3D" id="1.20.5.4090">
    <property type="match status" value="1"/>
</dbReference>
<feature type="region of interest" description="Disordered" evidence="10">
    <location>
        <begin position="384"/>
        <end position="469"/>
    </location>
</feature>
<dbReference type="VEuPathDB" id="FungiDB:BTJ68_03104"/>
<evidence type="ECO:0000313" key="12">
    <source>
        <dbReference type="EMBL" id="RMX74311.1"/>
    </source>
</evidence>
<evidence type="ECO:0000256" key="2">
    <source>
        <dbReference type="ARBA" id="ARBA00022723"/>
    </source>
</evidence>
<feature type="compositionally biased region" description="Polar residues" evidence="10">
    <location>
        <begin position="332"/>
        <end position="345"/>
    </location>
</feature>
<reference evidence="12 13" key="1">
    <citation type="journal article" date="2018" name="BMC Genomics">
        <title>Genomic evidence for intraspecific hybridization in a clonal and extremely halotolerant yeast.</title>
        <authorList>
            <person name="Gostincar C."/>
            <person name="Stajich J.E."/>
            <person name="Zupancic J."/>
            <person name="Zalar P."/>
            <person name="Gunde-Cimerman N."/>
        </authorList>
    </citation>
    <scope>NUCLEOTIDE SEQUENCE [LARGE SCALE GENOMIC DNA]</scope>
    <source>
        <strain evidence="12 13">EXF-6656</strain>
    </source>
</reference>
<dbReference type="Pfam" id="PF25026">
    <property type="entry name" value="Asd-4"/>
    <property type="match status" value="1"/>
</dbReference>
<dbReference type="Pfam" id="PF00320">
    <property type="entry name" value="GATA"/>
    <property type="match status" value="1"/>
</dbReference>
<dbReference type="AlphaFoldDB" id="A0A3M6W7G9"/>
<evidence type="ECO:0000256" key="6">
    <source>
        <dbReference type="ARBA" id="ARBA00023063"/>
    </source>
</evidence>
<feature type="compositionally biased region" description="Low complexity" evidence="10">
    <location>
        <begin position="259"/>
        <end position="268"/>
    </location>
</feature>
<dbReference type="GO" id="GO:0000978">
    <property type="term" value="F:RNA polymerase II cis-regulatory region sequence-specific DNA binding"/>
    <property type="evidence" value="ECO:0007669"/>
    <property type="project" value="TreeGrafter"/>
</dbReference>
<dbReference type="PRINTS" id="PR00619">
    <property type="entry name" value="GATAZNFINGER"/>
</dbReference>
<keyword evidence="2" id="KW-0479">Metal-binding</keyword>
<dbReference type="InterPro" id="IPR039355">
    <property type="entry name" value="Transcription_factor_GATA"/>
</dbReference>
<dbReference type="InterPro" id="IPR000679">
    <property type="entry name" value="Znf_GATA"/>
</dbReference>
<keyword evidence="5" id="KW-0805">Transcription regulation</keyword>
<dbReference type="GO" id="GO:0008270">
    <property type="term" value="F:zinc ion binding"/>
    <property type="evidence" value="ECO:0007669"/>
    <property type="project" value="UniProtKB-KW"/>
</dbReference>
<feature type="compositionally biased region" description="Polar residues" evidence="10">
    <location>
        <begin position="75"/>
        <end position="87"/>
    </location>
</feature>
<accession>A0A3M6W7G9</accession>
<protein>
    <recommendedName>
        <fullName evidence="11">GATA-type domain-containing protein</fullName>
    </recommendedName>
</protein>
<dbReference type="GO" id="GO:0045944">
    <property type="term" value="P:positive regulation of transcription by RNA polymerase II"/>
    <property type="evidence" value="ECO:0007669"/>
    <property type="project" value="TreeGrafter"/>
</dbReference>
<evidence type="ECO:0000256" key="7">
    <source>
        <dbReference type="ARBA" id="ARBA00023163"/>
    </source>
</evidence>
<sequence length="469" mass="50868">MTVRIYLLLPASRSPLSAPRIKAYLQQANHRSSMAALSFAVPSVQQFRTSFTSPFAEPPAKAKALSLPQPLNRAAPSNTSRASSLSVPQHQQAQRPQATPQRSFSAESAAASPALSALASLAANAPAADTSGSASTSSPNRNREAIGLAAENEITIRPSDQRKHELTNCGTSTTPLWRRDESGSVLCNACGLFLKLHGRPRPISLKTDVIKSRNRVKTSQSKKRESSDGQQVPYQNTTQTGPALPAAHPDVAHAGLHVQAQQQQQQQQHMNGGLHVNDAPQRVPSPSGLSRSGTPNGLTRQDSNIALSHIFDSVTLPPDTFASPNLPAFNLRQPSPSATSLNGTSQLEAPQTYDGLMGQNSHLRTRVSELEVINDLFRGRVGELENSEQEARREANSKREENERLKSDIETERRKVEDLQKRVAELEGEGSPTRKRARVSDDNKSPERPSESSSENHDPKPGSSNFMIP</sequence>
<dbReference type="OrthoDB" id="515401at2759"/>
<evidence type="ECO:0000256" key="3">
    <source>
        <dbReference type="ARBA" id="ARBA00022771"/>
    </source>
</evidence>
<comment type="subcellular location">
    <subcellularLocation>
        <location evidence="1">Nucleus</location>
    </subcellularLocation>
</comment>
<feature type="domain" description="GATA-type" evidence="11">
    <location>
        <begin position="160"/>
        <end position="213"/>
    </location>
</feature>
<dbReference type="PANTHER" id="PTHR10071">
    <property type="entry name" value="TRANSCRIPTION FACTOR GATA FAMILY MEMBER"/>
    <property type="match status" value="1"/>
</dbReference>
<dbReference type="GO" id="GO:0005634">
    <property type="term" value="C:nucleus"/>
    <property type="evidence" value="ECO:0007669"/>
    <property type="project" value="UniProtKB-SubCell"/>
</dbReference>
<keyword evidence="7" id="KW-0804">Transcription</keyword>
<feature type="region of interest" description="Disordered" evidence="10">
    <location>
        <begin position="148"/>
        <end position="174"/>
    </location>
</feature>
<evidence type="ECO:0000256" key="8">
    <source>
        <dbReference type="ARBA" id="ARBA00023242"/>
    </source>
</evidence>
<feature type="compositionally biased region" description="Polar residues" evidence="10">
    <location>
        <begin position="228"/>
        <end position="241"/>
    </location>
</feature>
<dbReference type="EMBL" id="QWIJ01001567">
    <property type="protein sequence ID" value="RMX74311.1"/>
    <property type="molecule type" value="Genomic_DNA"/>
</dbReference>
<proteinExistence type="predicted"/>
<evidence type="ECO:0000256" key="5">
    <source>
        <dbReference type="ARBA" id="ARBA00023015"/>
    </source>
</evidence>